<sequence length="412" mass="48223">MLGSQVPLERVSFWDLPRNENTNGRLLIRYADAEGNLREESLLKRVIQDANIAVIEALLEYEGLVVTDEDVEEAILSDVYYINNKASKIYKKLRELNDLYKGQRRTVAVWIIDPISANTTTPEAYVQNTFMNFANGDREFNIAYNAFFRRKIIPNYIKEKKYIISLIETYQKCKPNTSMDERRLLERLLVCEMNETLEWSDFADIAMNALNAECFIALAWAILWPGRNSPLMKLIPKNSKEQHKLARQLESDPYAIAQAQDPEKNDLLKASKLVKRYTDALTAIHTEHHLSDQELIRLHLRVQHPLDCYDGNRPELQRRLKVLMELISRGDEHETILYPIAFYPSSKEEFRLAKQFLNNETQEKRKAWLQIFAKKHSPQVPDWTGMWCVLDSEITLIQACRRFIKQMKTRLN</sequence>
<keyword evidence="2" id="KW-1185">Reference proteome</keyword>
<organism evidence="1 2">
    <name type="scientific">Aspergillus leporis</name>
    <dbReference type="NCBI Taxonomy" id="41062"/>
    <lineage>
        <taxon>Eukaryota</taxon>
        <taxon>Fungi</taxon>
        <taxon>Dikarya</taxon>
        <taxon>Ascomycota</taxon>
        <taxon>Pezizomycotina</taxon>
        <taxon>Eurotiomycetes</taxon>
        <taxon>Eurotiomycetidae</taxon>
        <taxon>Eurotiales</taxon>
        <taxon>Aspergillaceae</taxon>
        <taxon>Aspergillus</taxon>
        <taxon>Aspergillus subgen. Circumdati</taxon>
    </lineage>
</organism>
<reference evidence="1 2" key="1">
    <citation type="submission" date="2019-04" db="EMBL/GenBank/DDBJ databases">
        <title>Friends and foes A comparative genomics study of 23 Aspergillus species from section Flavi.</title>
        <authorList>
            <consortium name="DOE Joint Genome Institute"/>
            <person name="Kjaerbolling I."/>
            <person name="Vesth T."/>
            <person name="Frisvad J.C."/>
            <person name="Nybo J.L."/>
            <person name="Theobald S."/>
            <person name="Kildgaard S."/>
            <person name="Isbrandt T."/>
            <person name="Kuo A."/>
            <person name="Sato A."/>
            <person name="Lyhne E.K."/>
            <person name="Kogle M.E."/>
            <person name="Wiebenga A."/>
            <person name="Kun R.S."/>
            <person name="Lubbers R.J."/>
            <person name="Makela M.R."/>
            <person name="Barry K."/>
            <person name="Chovatia M."/>
            <person name="Clum A."/>
            <person name="Daum C."/>
            <person name="Haridas S."/>
            <person name="He G."/>
            <person name="LaButti K."/>
            <person name="Lipzen A."/>
            <person name="Mondo S."/>
            <person name="Riley R."/>
            <person name="Salamov A."/>
            <person name="Simmons B.A."/>
            <person name="Magnuson J.K."/>
            <person name="Henrissat B."/>
            <person name="Mortensen U.H."/>
            <person name="Larsen T.O."/>
            <person name="Devries R.P."/>
            <person name="Grigoriev I.V."/>
            <person name="Machida M."/>
            <person name="Baker S.E."/>
            <person name="Andersen M.R."/>
        </authorList>
    </citation>
    <scope>NUCLEOTIDE SEQUENCE [LARGE SCALE GENOMIC DNA]</scope>
    <source>
        <strain evidence="1 2">CBS 151.66</strain>
    </source>
</reference>
<evidence type="ECO:0000313" key="2">
    <source>
        <dbReference type="Proteomes" id="UP000326565"/>
    </source>
</evidence>
<name>A0A5N5WJC9_9EURO</name>
<dbReference type="Proteomes" id="UP000326565">
    <property type="component" value="Unassembled WGS sequence"/>
</dbReference>
<gene>
    <name evidence="1" type="ORF">BDV29DRAFT_162888</name>
</gene>
<protein>
    <submittedName>
        <fullName evidence="1">Uncharacterized protein</fullName>
    </submittedName>
</protein>
<proteinExistence type="predicted"/>
<accession>A0A5N5WJC9</accession>
<evidence type="ECO:0000313" key="1">
    <source>
        <dbReference type="EMBL" id="KAB8067915.1"/>
    </source>
</evidence>
<dbReference type="OrthoDB" id="10541970at2759"/>
<dbReference type="EMBL" id="ML732432">
    <property type="protein sequence ID" value="KAB8067915.1"/>
    <property type="molecule type" value="Genomic_DNA"/>
</dbReference>
<dbReference type="AlphaFoldDB" id="A0A5N5WJC9"/>